<feature type="region of interest" description="Disordered" evidence="2">
    <location>
        <begin position="1"/>
        <end position="49"/>
    </location>
</feature>
<sequence length="602" mass="69564">MAELVLGPHNGVMIKGTRPRRPKKRKQKEPVQTDKDPPSLSPLHLPYSRISQLPPSEQWTVQQTSKNEYRITLRNVCDVKDLLQALAQMTIQSPLQSTFLAPSPDEVEDHQMIRRHSPPLPYLFYHSELYSNVLWEPEVEWPRFNSVLPGLLDDCMHYFIECMNHYYPVRPRQLLVQWYASLDAPIHDPLVLAVAAFWVRHIFIHHPPITLQNLHDGRILDAVQLKLAAMARDALADCFDVPHIHHVYALCLLNMTTTLPVEQKVLYHTMAVRLANLLNIKPLQFPSTDDDELDNRLWWYLFQIDHFLHESGAIACSILQPNSDDHDALTRLLRPYPCSLDDPDEQRGIDVWSNVLKIWLVRRRLVREIDHADPADQSRMATLYARAMREVECWSQEIPVTLKPEIALEPDHYGRMAEACLTISMEKCTNLALLAHRFLSAENTLTALQRQAVLTVADNSTELISMRQSVVQMASCQTWPGDLKRSVELLSFCLRYDDTVIVTRAKLGLMRALRLLRSMAEVHWQDQICVSMISKIEQILSPTDSEPQKRRSIKIANNLYEGVMMFDRELQPRAQYYNPTMSDPIDAFDSITIIQNAEQWKK</sequence>
<organism evidence="3 4">
    <name type="scientific">Apophysomyces ossiformis</name>
    <dbReference type="NCBI Taxonomy" id="679940"/>
    <lineage>
        <taxon>Eukaryota</taxon>
        <taxon>Fungi</taxon>
        <taxon>Fungi incertae sedis</taxon>
        <taxon>Mucoromycota</taxon>
        <taxon>Mucoromycotina</taxon>
        <taxon>Mucoromycetes</taxon>
        <taxon>Mucorales</taxon>
        <taxon>Mucorineae</taxon>
        <taxon>Mucoraceae</taxon>
        <taxon>Apophysomyces</taxon>
    </lineage>
</organism>
<protein>
    <recommendedName>
        <fullName evidence="5">Transcription factor domain-containing protein</fullName>
    </recommendedName>
</protein>
<gene>
    <name evidence="3" type="ORF">EC973_007876</name>
</gene>
<dbReference type="AlphaFoldDB" id="A0A8H7BU99"/>
<evidence type="ECO:0008006" key="5">
    <source>
        <dbReference type="Google" id="ProtNLM"/>
    </source>
</evidence>
<dbReference type="Proteomes" id="UP000605846">
    <property type="component" value="Unassembled WGS sequence"/>
</dbReference>
<evidence type="ECO:0000256" key="2">
    <source>
        <dbReference type="SAM" id="MobiDB-lite"/>
    </source>
</evidence>
<dbReference type="GO" id="GO:0003700">
    <property type="term" value="F:DNA-binding transcription factor activity"/>
    <property type="evidence" value="ECO:0007669"/>
    <property type="project" value="InterPro"/>
</dbReference>
<evidence type="ECO:0000313" key="3">
    <source>
        <dbReference type="EMBL" id="KAF7727263.1"/>
    </source>
</evidence>
<dbReference type="OrthoDB" id="2256548at2759"/>
<name>A0A8H7BU99_9FUNG</name>
<dbReference type="InterPro" id="IPR050987">
    <property type="entry name" value="AtrR-like"/>
</dbReference>
<feature type="compositionally biased region" description="Basic and acidic residues" evidence="2">
    <location>
        <begin position="28"/>
        <end position="37"/>
    </location>
</feature>
<comment type="caution">
    <text evidence="3">The sequence shown here is derived from an EMBL/GenBank/DDBJ whole genome shotgun (WGS) entry which is preliminary data.</text>
</comment>
<proteinExistence type="predicted"/>
<dbReference type="PANTHER" id="PTHR46910:SF1">
    <property type="entry name" value="MISCELLANEOUS ZN(II)2CYS6 TRANSCRIPTION FACTOR (EUROFUNG)-RELATED"/>
    <property type="match status" value="1"/>
</dbReference>
<dbReference type="EMBL" id="JABAYA010000061">
    <property type="protein sequence ID" value="KAF7727263.1"/>
    <property type="molecule type" value="Genomic_DNA"/>
</dbReference>
<reference evidence="3" key="1">
    <citation type="submission" date="2020-01" db="EMBL/GenBank/DDBJ databases">
        <title>Genome Sequencing of Three Apophysomyces-Like Fungal Strains Confirms a Novel Fungal Genus in the Mucoromycota with divergent Burkholderia-like Endosymbiotic Bacteria.</title>
        <authorList>
            <person name="Stajich J.E."/>
            <person name="Macias A.M."/>
            <person name="Carter-House D."/>
            <person name="Lovett B."/>
            <person name="Kasson L.R."/>
            <person name="Berry K."/>
            <person name="Grigoriev I."/>
            <person name="Chang Y."/>
            <person name="Spatafora J."/>
            <person name="Kasson M.T."/>
        </authorList>
    </citation>
    <scope>NUCLEOTIDE SEQUENCE</scope>
    <source>
        <strain evidence="3">NRRL A-21654</strain>
    </source>
</reference>
<dbReference type="CDD" id="cd12148">
    <property type="entry name" value="fungal_TF_MHR"/>
    <property type="match status" value="1"/>
</dbReference>
<keyword evidence="4" id="KW-1185">Reference proteome</keyword>
<evidence type="ECO:0000256" key="1">
    <source>
        <dbReference type="ARBA" id="ARBA00023242"/>
    </source>
</evidence>
<evidence type="ECO:0000313" key="4">
    <source>
        <dbReference type="Proteomes" id="UP000605846"/>
    </source>
</evidence>
<keyword evidence="1" id="KW-0539">Nucleus</keyword>
<accession>A0A8H7BU99</accession>
<dbReference type="PANTHER" id="PTHR46910">
    <property type="entry name" value="TRANSCRIPTION FACTOR PDR1"/>
    <property type="match status" value="1"/>
</dbReference>
<feature type="compositionally biased region" description="Basic residues" evidence="2">
    <location>
        <begin position="17"/>
        <end position="27"/>
    </location>
</feature>